<dbReference type="AlphaFoldDB" id="A0A7J7RPX4"/>
<dbReference type="Proteomes" id="UP000585614">
    <property type="component" value="Unassembled WGS sequence"/>
</dbReference>
<comment type="caution">
    <text evidence="1">The sequence shown here is derived from an EMBL/GenBank/DDBJ whole genome shotgun (WGS) entry which is preliminary data.</text>
</comment>
<evidence type="ECO:0000313" key="1">
    <source>
        <dbReference type="EMBL" id="KAF6278097.1"/>
    </source>
</evidence>
<proteinExistence type="predicted"/>
<name>A0A7J7RPX4_RHIFE</name>
<gene>
    <name evidence="1" type="ORF">mRhiFer1_009383</name>
</gene>
<organism evidence="1 2">
    <name type="scientific">Rhinolophus ferrumequinum</name>
    <name type="common">Greater horseshoe bat</name>
    <dbReference type="NCBI Taxonomy" id="59479"/>
    <lineage>
        <taxon>Eukaryota</taxon>
        <taxon>Metazoa</taxon>
        <taxon>Chordata</taxon>
        <taxon>Craniata</taxon>
        <taxon>Vertebrata</taxon>
        <taxon>Euteleostomi</taxon>
        <taxon>Mammalia</taxon>
        <taxon>Eutheria</taxon>
        <taxon>Laurasiatheria</taxon>
        <taxon>Chiroptera</taxon>
        <taxon>Yinpterochiroptera</taxon>
        <taxon>Rhinolophoidea</taxon>
        <taxon>Rhinolophidae</taxon>
        <taxon>Rhinolophinae</taxon>
        <taxon>Rhinolophus</taxon>
    </lineage>
</organism>
<sequence>MGYFLCQTCCLLGSLGKGFCYPPIHQSHMEHLLCARPGLGAGTHTAPPARSSVCYTRTDGVIQAAMGWGNGTHSIVWGQRGLLTRPGCVGEYFPKDVTSVPGPHSDPLEPALCPQEYPGCKQNHFQSPKLGH</sequence>
<reference evidence="1 2" key="1">
    <citation type="journal article" date="2020" name="Nature">
        <title>Six reference-quality genomes reveal evolution of bat adaptations.</title>
        <authorList>
            <person name="Jebb D."/>
            <person name="Huang Z."/>
            <person name="Pippel M."/>
            <person name="Hughes G.M."/>
            <person name="Lavrichenko K."/>
            <person name="Devanna P."/>
            <person name="Winkler S."/>
            <person name="Jermiin L.S."/>
            <person name="Skirmuntt E.C."/>
            <person name="Katzourakis A."/>
            <person name="Burkitt-Gray L."/>
            <person name="Ray D.A."/>
            <person name="Sullivan K.A.M."/>
            <person name="Roscito J.G."/>
            <person name="Kirilenko B.M."/>
            <person name="Davalos L.M."/>
            <person name="Corthals A.P."/>
            <person name="Power M.L."/>
            <person name="Jones G."/>
            <person name="Ransome R.D."/>
            <person name="Dechmann D.K.N."/>
            <person name="Locatelli A.G."/>
            <person name="Puechmaille S.J."/>
            <person name="Fedrigo O."/>
            <person name="Jarvis E.D."/>
            <person name="Hiller M."/>
            <person name="Vernes S.C."/>
            <person name="Myers E.W."/>
            <person name="Teeling E.C."/>
        </authorList>
    </citation>
    <scope>NUCLEOTIDE SEQUENCE [LARGE SCALE GENOMIC DNA]</scope>
    <source>
        <strain evidence="1">MRhiFer1</strain>
        <tissue evidence="1">Lung</tissue>
    </source>
</reference>
<evidence type="ECO:0000313" key="2">
    <source>
        <dbReference type="Proteomes" id="UP000585614"/>
    </source>
</evidence>
<dbReference type="EMBL" id="JACAGC010000025">
    <property type="protein sequence ID" value="KAF6278097.1"/>
    <property type="molecule type" value="Genomic_DNA"/>
</dbReference>
<protein>
    <submittedName>
        <fullName evidence="1">Uncharacterized protein</fullName>
    </submittedName>
</protein>
<accession>A0A7J7RPX4</accession>